<name>A0A852VEF6_9BACT</name>
<dbReference type="Proteomes" id="UP000564385">
    <property type="component" value="Unassembled WGS sequence"/>
</dbReference>
<reference evidence="1 2" key="1">
    <citation type="submission" date="2020-07" db="EMBL/GenBank/DDBJ databases">
        <title>Genomic Encyclopedia of Type Strains, Phase IV (KMG-V): Genome sequencing to study the core and pangenomes of soil and plant-associated prokaryotes.</title>
        <authorList>
            <person name="Whitman W."/>
        </authorList>
    </citation>
    <scope>NUCLEOTIDE SEQUENCE [LARGE SCALE GENOMIC DNA]</scope>
    <source>
        <strain evidence="1 2">M8UP22</strain>
    </source>
</reference>
<evidence type="ECO:0000313" key="1">
    <source>
        <dbReference type="EMBL" id="NYF91248.1"/>
    </source>
</evidence>
<proteinExistence type="predicted"/>
<organism evidence="1 2">
    <name type="scientific">Tunturiibacter lichenicola</name>
    <dbReference type="NCBI Taxonomy" id="2051959"/>
    <lineage>
        <taxon>Bacteria</taxon>
        <taxon>Pseudomonadati</taxon>
        <taxon>Acidobacteriota</taxon>
        <taxon>Terriglobia</taxon>
        <taxon>Terriglobales</taxon>
        <taxon>Acidobacteriaceae</taxon>
        <taxon>Tunturiibacter</taxon>
    </lineage>
</organism>
<gene>
    <name evidence="1" type="ORF">HDF08_003350</name>
</gene>
<sequence length="151" mass="17075">MIKPDNLPPEMTIDATQSGSEYAWQLDCFPSALAKAEAHGYACLGGQFQLRLSTGTCEMYWLSADSKERKLNEPWPAFCRRSCSEILSAFTKLIAETDFRKMASEWPSVQDAMAQGLDPHQVLVFAAYFVNEVEYAQLNQKNEPLRQEKIS</sequence>
<dbReference type="AlphaFoldDB" id="A0A852VEF6"/>
<accession>A0A852VEF6</accession>
<dbReference type="EMBL" id="JACCCU010000002">
    <property type="protein sequence ID" value="NYF91248.1"/>
    <property type="molecule type" value="Genomic_DNA"/>
</dbReference>
<protein>
    <submittedName>
        <fullName evidence="1">Uncharacterized protein</fullName>
    </submittedName>
</protein>
<evidence type="ECO:0000313" key="2">
    <source>
        <dbReference type="Proteomes" id="UP000564385"/>
    </source>
</evidence>
<comment type="caution">
    <text evidence="1">The sequence shown here is derived from an EMBL/GenBank/DDBJ whole genome shotgun (WGS) entry which is preliminary data.</text>
</comment>